<dbReference type="PROSITE" id="PS51318">
    <property type="entry name" value="TAT"/>
    <property type="match status" value="1"/>
</dbReference>
<keyword evidence="6 7" id="KW-0961">Cell wall biogenesis/degradation</keyword>
<dbReference type="Pfam" id="PF17964">
    <property type="entry name" value="Big_10"/>
    <property type="match status" value="1"/>
</dbReference>
<dbReference type="GO" id="GO:0005576">
    <property type="term" value="C:extracellular region"/>
    <property type="evidence" value="ECO:0007669"/>
    <property type="project" value="TreeGrafter"/>
</dbReference>
<gene>
    <name evidence="10" type="ORF">AUQ48_15040</name>
</gene>
<dbReference type="Gene3D" id="2.40.440.10">
    <property type="entry name" value="L,D-transpeptidase catalytic domain-like"/>
    <property type="match status" value="1"/>
</dbReference>
<dbReference type="InterPro" id="IPR006311">
    <property type="entry name" value="TAT_signal"/>
</dbReference>
<dbReference type="Proteomes" id="UP000234632">
    <property type="component" value="Unassembled WGS sequence"/>
</dbReference>
<evidence type="ECO:0000259" key="9">
    <source>
        <dbReference type="PROSITE" id="PS52029"/>
    </source>
</evidence>
<dbReference type="InterPro" id="IPR038063">
    <property type="entry name" value="Transpep_catalytic_dom"/>
</dbReference>
<feature type="region of interest" description="Disordered" evidence="8">
    <location>
        <begin position="1"/>
        <end position="23"/>
    </location>
</feature>
<dbReference type="UniPathway" id="UPA00219"/>
<dbReference type="GO" id="GO:0016746">
    <property type="term" value="F:acyltransferase activity"/>
    <property type="evidence" value="ECO:0007669"/>
    <property type="project" value="UniProtKB-KW"/>
</dbReference>
<evidence type="ECO:0000256" key="1">
    <source>
        <dbReference type="ARBA" id="ARBA00004752"/>
    </source>
</evidence>
<evidence type="ECO:0000313" key="11">
    <source>
        <dbReference type="Proteomes" id="UP000234632"/>
    </source>
</evidence>
<feature type="domain" description="L,D-TPase catalytic" evidence="9">
    <location>
        <begin position="282"/>
        <end position="409"/>
    </location>
</feature>
<proteinExistence type="predicted"/>
<dbReference type="GO" id="GO:0071972">
    <property type="term" value="F:peptidoglycan L,D-transpeptidase activity"/>
    <property type="evidence" value="ECO:0007669"/>
    <property type="project" value="TreeGrafter"/>
</dbReference>
<dbReference type="AlphaFoldDB" id="A0A2N4T4Y8"/>
<evidence type="ECO:0000313" key="10">
    <source>
        <dbReference type="EMBL" id="PLC13288.1"/>
    </source>
</evidence>
<dbReference type="EMBL" id="LOMZ01000001">
    <property type="protein sequence ID" value="PLC13288.1"/>
    <property type="molecule type" value="Genomic_DNA"/>
</dbReference>
<dbReference type="CDD" id="cd16913">
    <property type="entry name" value="YkuD_like"/>
    <property type="match status" value="1"/>
</dbReference>
<evidence type="ECO:0000256" key="8">
    <source>
        <dbReference type="SAM" id="MobiDB-lite"/>
    </source>
</evidence>
<dbReference type="Gene3D" id="2.60.40.3710">
    <property type="match status" value="1"/>
</dbReference>
<keyword evidence="4 7" id="KW-0573">Peptidoglycan synthesis</keyword>
<dbReference type="PANTHER" id="PTHR30582:SF2">
    <property type="entry name" value="L,D-TRANSPEPTIDASE YCIB-RELATED"/>
    <property type="match status" value="1"/>
</dbReference>
<dbReference type="InterPro" id="IPR050979">
    <property type="entry name" value="LD-transpeptidase"/>
</dbReference>
<evidence type="ECO:0000256" key="3">
    <source>
        <dbReference type="ARBA" id="ARBA00022960"/>
    </source>
</evidence>
<feature type="compositionally biased region" description="Pro residues" evidence="8">
    <location>
        <begin position="8"/>
        <end position="17"/>
    </location>
</feature>
<keyword evidence="2" id="KW-0808">Transferase</keyword>
<comment type="pathway">
    <text evidence="1 7">Cell wall biogenesis; peptidoglycan biosynthesis.</text>
</comment>
<protein>
    <recommendedName>
        <fullName evidence="9">L,D-TPase catalytic domain-containing protein</fullName>
    </recommendedName>
</protein>
<accession>A0A2N4T4Y8</accession>
<dbReference type="PANTHER" id="PTHR30582">
    <property type="entry name" value="L,D-TRANSPEPTIDASE"/>
    <property type="match status" value="1"/>
</dbReference>
<feature type="region of interest" description="Disordered" evidence="8">
    <location>
        <begin position="48"/>
        <end position="87"/>
    </location>
</feature>
<dbReference type="Gene3D" id="2.60.40.3780">
    <property type="match status" value="1"/>
</dbReference>
<name>A0A2N4T4Y8_9MICC</name>
<dbReference type="GO" id="GO:0071555">
    <property type="term" value="P:cell wall organization"/>
    <property type="evidence" value="ECO:0007669"/>
    <property type="project" value="UniProtKB-UniRule"/>
</dbReference>
<dbReference type="GO" id="GO:0008360">
    <property type="term" value="P:regulation of cell shape"/>
    <property type="evidence" value="ECO:0007669"/>
    <property type="project" value="UniProtKB-UniRule"/>
</dbReference>
<dbReference type="RefSeq" id="WP_257879774.1">
    <property type="nucleotide sequence ID" value="NZ_LOMZ01000001.1"/>
</dbReference>
<evidence type="ECO:0000256" key="2">
    <source>
        <dbReference type="ARBA" id="ARBA00022679"/>
    </source>
</evidence>
<dbReference type="Pfam" id="PF03734">
    <property type="entry name" value="YkuD"/>
    <property type="match status" value="1"/>
</dbReference>
<dbReference type="PROSITE" id="PS52029">
    <property type="entry name" value="LD_TPASE"/>
    <property type="match status" value="1"/>
</dbReference>
<comment type="caution">
    <text evidence="10">The sequence shown here is derived from an EMBL/GenBank/DDBJ whole genome shotgun (WGS) entry which is preliminary data.</text>
</comment>
<dbReference type="InterPro" id="IPR005490">
    <property type="entry name" value="LD_TPept_cat_dom"/>
</dbReference>
<evidence type="ECO:0000256" key="5">
    <source>
        <dbReference type="ARBA" id="ARBA00023315"/>
    </source>
</evidence>
<evidence type="ECO:0000256" key="4">
    <source>
        <dbReference type="ARBA" id="ARBA00022984"/>
    </source>
</evidence>
<organism evidence="10 11">
    <name type="scientific">Kocuria flava</name>
    <dbReference type="NCBI Taxonomy" id="446860"/>
    <lineage>
        <taxon>Bacteria</taxon>
        <taxon>Bacillati</taxon>
        <taxon>Actinomycetota</taxon>
        <taxon>Actinomycetes</taxon>
        <taxon>Micrococcales</taxon>
        <taxon>Micrococcaceae</taxon>
        <taxon>Kocuria</taxon>
    </lineage>
</organism>
<keyword evidence="5" id="KW-0012">Acyltransferase</keyword>
<dbReference type="GO" id="GO:0018104">
    <property type="term" value="P:peptidoglycan-protein cross-linking"/>
    <property type="evidence" value="ECO:0007669"/>
    <property type="project" value="TreeGrafter"/>
</dbReference>
<evidence type="ECO:0000256" key="6">
    <source>
        <dbReference type="ARBA" id="ARBA00023316"/>
    </source>
</evidence>
<feature type="active site" description="Nucleophile" evidence="7">
    <location>
        <position position="385"/>
    </location>
</feature>
<keyword evidence="3 7" id="KW-0133">Cell shape</keyword>
<feature type="active site" description="Proton donor/acceptor" evidence="7">
    <location>
        <position position="366"/>
    </location>
</feature>
<dbReference type="InterPro" id="IPR041280">
    <property type="entry name" value="Big_10"/>
</dbReference>
<sequence length="441" mass="46117">MPRSFPLPADPSAPRPAAPAALPGPARRRGLLAAGTVALLLATGCAASPSGAAHAGPGEPAGTPAAPAPSAGSAGTPSPTAEATAEAAAVRGAVEVLPGDGALEHNPVEPVLVHAGPEPLTGVVLRPAAGGTPVAGELAEGGSRWTSTEDLAFDTAYVLEWTTGTGGGTSTFSTVSAAHEVDVRLNVAEGRVYGTGQVLELRFSEPVVHREAVERAVVVEGGGGHAGAFRWYDERTVRYRPAERWDPHTEVRVRVELLGLDVGHGMIGNADVHRSFTVGAEHYAQVDNRTKTLTAWVDGEVVGTFPVTLGNPDWPSTTGKKVIMEQAPSYLFKASSLDLAPGDPHWYETFWASNVSRLTASGEFVHEALPSAQPVLGTANVSHGCIGMSPEGAKFVHDVFRPGDVVEVLHTGYPQADPDDGYGDWNIPFEHYADESWHGDW</sequence>
<evidence type="ECO:0000256" key="7">
    <source>
        <dbReference type="PROSITE-ProRule" id="PRU01373"/>
    </source>
</evidence>
<reference evidence="10 11" key="1">
    <citation type="submission" date="2015-12" db="EMBL/GenBank/DDBJ databases">
        <authorList>
            <person name="Shamseldin A."/>
            <person name="Moawad H."/>
            <person name="Abd El-Rahim W.M."/>
            <person name="Sadowsky M.J."/>
        </authorList>
    </citation>
    <scope>NUCLEOTIDE SEQUENCE [LARGE SCALE GENOMIC DNA]</scope>
    <source>
        <strain evidence="10 11">S43</strain>
    </source>
</reference>
<dbReference type="SUPFAM" id="SSF141523">
    <property type="entry name" value="L,D-transpeptidase catalytic domain-like"/>
    <property type="match status" value="1"/>
</dbReference>